<name>A0ABS2Q9L6_9BACL</name>
<comment type="caution">
    <text evidence="1">The sequence shown here is derived from an EMBL/GenBank/DDBJ whole genome shotgun (WGS) entry which is preliminary data.</text>
</comment>
<reference evidence="1 2" key="1">
    <citation type="submission" date="2021-01" db="EMBL/GenBank/DDBJ databases">
        <title>Genomic Encyclopedia of Type Strains, Phase IV (KMG-IV): sequencing the most valuable type-strain genomes for metagenomic binning, comparative biology and taxonomic classification.</title>
        <authorList>
            <person name="Goeker M."/>
        </authorList>
    </citation>
    <scope>NUCLEOTIDE SEQUENCE [LARGE SCALE GENOMIC DNA]</scope>
    <source>
        <strain evidence="1 2">DSM 100968</strain>
    </source>
</reference>
<proteinExistence type="predicted"/>
<gene>
    <name evidence="1" type="ORF">JOC27_001876</name>
</gene>
<evidence type="ECO:0000313" key="1">
    <source>
        <dbReference type="EMBL" id="MBM7658423.1"/>
    </source>
</evidence>
<evidence type="ECO:0000313" key="2">
    <source>
        <dbReference type="Proteomes" id="UP000823201"/>
    </source>
</evidence>
<dbReference type="EMBL" id="JAFBEV010000016">
    <property type="protein sequence ID" value="MBM7658423.1"/>
    <property type="molecule type" value="Genomic_DNA"/>
</dbReference>
<dbReference type="Proteomes" id="UP000823201">
    <property type="component" value="Unassembled WGS sequence"/>
</dbReference>
<sequence>MLRHVDVIEFVDSSRVSWYTVKQLDIDLKKKHFKKGDELSINNKNYFVVEDYGLLRIARMGRLNPFRSVIQQLSKTR</sequence>
<keyword evidence="2" id="KW-1185">Reference proteome</keyword>
<dbReference type="RefSeq" id="WP_205006984.1">
    <property type="nucleotide sequence ID" value="NZ_CBCRXA010000011.1"/>
</dbReference>
<protein>
    <submittedName>
        <fullName evidence="1">Uncharacterized protein</fullName>
    </submittedName>
</protein>
<organism evidence="1 2">
    <name type="scientific">Sporolactobacillus spathodeae</name>
    <dbReference type="NCBI Taxonomy" id="1465502"/>
    <lineage>
        <taxon>Bacteria</taxon>
        <taxon>Bacillati</taxon>
        <taxon>Bacillota</taxon>
        <taxon>Bacilli</taxon>
        <taxon>Bacillales</taxon>
        <taxon>Sporolactobacillaceae</taxon>
        <taxon>Sporolactobacillus</taxon>
    </lineage>
</organism>
<accession>A0ABS2Q9L6</accession>